<dbReference type="Pfam" id="PF06342">
    <property type="entry name" value="DUF1057"/>
    <property type="match status" value="1"/>
</dbReference>
<keyword evidence="1" id="KW-1185">Reference proteome</keyword>
<reference evidence="2" key="1">
    <citation type="submission" date="2017-02" db="UniProtKB">
        <authorList>
            <consortium name="WormBaseParasite"/>
        </authorList>
    </citation>
    <scope>IDENTIFICATION</scope>
</reference>
<dbReference type="ESTHER" id="parti-a0a0n4z4n5">
    <property type="family name" value="Duf_1057"/>
</dbReference>
<evidence type="ECO:0000313" key="1">
    <source>
        <dbReference type="Proteomes" id="UP000038045"/>
    </source>
</evidence>
<sequence length="331" mass="37656">MFHVFGLSKKVSKYGKIPLKPGNVNVFLVKDKINFIAGNNDSINIEGITMDTKPNGGGKGIVVAFHGAPGSHEDFKYLVPYLEKLNYRFIVGNYPGFGIVQHNDKMTMSNDERYNYGEAILKARKVSPKEKIVFIGHSRGCDLTLKFGALKKEQTVGICIINGVGIRPHKGIKPNFPIVFLPYLWDNFPFLRSWFIQPFVGMLYRMLKIRTKSSLEAVNAIRTINSFDLPKQADYVEMFNKQDSKVLIAAAGHDWLIEKEIIIEFAQLFKDMKFIYNLEKSDVASNEVKNAYREGKKGLFLFFQNDGHFLAKYRADVIATAIDEMFKSVEK</sequence>
<organism evidence="1 2">
    <name type="scientific">Parastrongyloides trichosuri</name>
    <name type="common">Possum-specific nematode worm</name>
    <dbReference type="NCBI Taxonomy" id="131310"/>
    <lineage>
        <taxon>Eukaryota</taxon>
        <taxon>Metazoa</taxon>
        <taxon>Ecdysozoa</taxon>
        <taxon>Nematoda</taxon>
        <taxon>Chromadorea</taxon>
        <taxon>Rhabditida</taxon>
        <taxon>Tylenchina</taxon>
        <taxon>Panagrolaimomorpha</taxon>
        <taxon>Strongyloidoidea</taxon>
        <taxon>Strongyloididae</taxon>
        <taxon>Parastrongyloides</taxon>
    </lineage>
</organism>
<dbReference type="WBParaSite" id="PTRK_0000195100.1">
    <property type="protein sequence ID" value="PTRK_0000195100.1"/>
    <property type="gene ID" value="PTRK_0000195100"/>
</dbReference>
<dbReference type="PANTHER" id="PTHR47533">
    <property type="entry name" value="PROTEIN CBG21859"/>
    <property type="match status" value="1"/>
</dbReference>
<evidence type="ECO:0000313" key="2">
    <source>
        <dbReference type="WBParaSite" id="PTRK_0000195100.1"/>
    </source>
</evidence>
<name>A0A0N4Z4N5_PARTI</name>
<dbReference type="AlphaFoldDB" id="A0A0N4Z4N5"/>
<accession>A0A0N4Z4N5</accession>
<dbReference type="Gene3D" id="3.40.50.1820">
    <property type="entry name" value="alpha/beta hydrolase"/>
    <property type="match status" value="1"/>
</dbReference>
<dbReference type="InterPro" id="IPR029058">
    <property type="entry name" value="AB_hydrolase_fold"/>
</dbReference>
<dbReference type="Proteomes" id="UP000038045">
    <property type="component" value="Unplaced"/>
</dbReference>
<dbReference type="SUPFAM" id="SSF53474">
    <property type="entry name" value="alpha/beta-Hydrolases"/>
    <property type="match status" value="1"/>
</dbReference>
<proteinExistence type="predicted"/>
<dbReference type="PANTHER" id="PTHR47533:SF4">
    <property type="entry name" value="AB HYDROLASE-1 DOMAIN-CONTAINING PROTEIN"/>
    <property type="match status" value="1"/>
</dbReference>
<dbReference type="InterPro" id="IPR010463">
    <property type="entry name" value="DUF1057"/>
</dbReference>
<protein>
    <submittedName>
        <fullName evidence="2">Hydrolase_4 domain-containing protein</fullName>
    </submittedName>
</protein>